<keyword evidence="3" id="KW-1003">Cell membrane</keyword>
<comment type="similarity">
    <text evidence="2">Belongs to the RLP family.</text>
</comment>
<keyword evidence="14" id="KW-1185">Reference proteome</keyword>
<dbReference type="Pfam" id="PF13855">
    <property type="entry name" value="LRR_8"/>
    <property type="match status" value="1"/>
</dbReference>
<dbReference type="FunFam" id="3.80.10.10:FF:000299">
    <property type="entry name" value="Piriformospora indica-insensitive protein 2"/>
    <property type="match status" value="1"/>
</dbReference>
<evidence type="ECO:0000256" key="11">
    <source>
        <dbReference type="ARBA" id="ARBA00023180"/>
    </source>
</evidence>
<evidence type="ECO:0000256" key="1">
    <source>
        <dbReference type="ARBA" id="ARBA00004251"/>
    </source>
</evidence>
<evidence type="ECO:0000256" key="4">
    <source>
        <dbReference type="ARBA" id="ARBA00022614"/>
    </source>
</evidence>
<evidence type="ECO:0000256" key="5">
    <source>
        <dbReference type="ARBA" id="ARBA00022692"/>
    </source>
</evidence>
<evidence type="ECO:0000256" key="8">
    <source>
        <dbReference type="ARBA" id="ARBA00022989"/>
    </source>
</evidence>
<dbReference type="GO" id="GO:0005886">
    <property type="term" value="C:plasma membrane"/>
    <property type="evidence" value="ECO:0007669"/>
    <property type="project" value="UniProtKB-SubCell"/>
</dbReference>
<protein>
    <submittedName>
        <fullName evidence="13">Uncharacterized protein</fullName>
    </submittedName>
</protein>
<sequence>MSDKTRYYHYSVIVTIKGLEIELLRILTIFATIDFSFNNFSGEIPNVIGKLNSLIVLNISHNSLTGHIPEYLGNLTSLESLDISSNQLTGRIPSQLPSLTFLEVLNLSWNRLDGPIPHGLCGLPLSKECEDNRTKVQPPVLQQEEDDQNFDGFSWKIVVIGYGCGMALGLFVGTIMFLIGRPKLFVRLVEREMPRKVIRLRRMVTDTVERRK</sequence>
<dbReference type="PRINTS" id="PR00019">
    <property type="entry name" value="LEURICHRPT"/>
</dbReference>
<evidence type="ECO:0000256" key="12">
    <source>
        <dbReference type="SAM" id="Phobius"/>
    </source>
</evidence>
<evidence type="ECO:0000256" key="7">
    <source>
        <dbReference type="ARBA" id="ARBA00022737"/>
    </source>
</evidence>
<evidence type="ECO:0000256" key="6">
    <source>
        <dbReference type="ARBA" id="ARBA00022729"/>
    </source>
</evidence>
<organism evidence="13 14">
    <name type="scientific">Rhododendron simsii</name>
    <name type="common">Sims's rhododendron</name>
    <dbReference type="NCBI Taxonomy" id="118357"/>
    <lineage>
        <taxon>Eukaryota</taxon>
        <taxon>Viridiplantae</taxon>
        <taxon>Streptophyta</taxon>
        <taxon>Embryophyta</taxon>
        <taxon>Tracheophyta</taxon>
        <taxon>Spermatophyta</taxon>
        <taxon>Magnoliopsida</taxon>
        <taxon>eudicotyledons</taxon>
        <taxon>Gunneridae</taxon>
        <taxon>Pentapetalae</taxon>
        <taxon>asterids</taxon>
        <taxon>Ericales</taxon>
        <taxon>Ericaceae</taxon>
        <taxon>Ericoideae</taxon>
        <taxon>Rhodoreae</taxon>
        <taxon>Rhododendron</taxon>
    </lineage>
</organism>
<reference evidence="13" key="1">
    <citation type="submission" date="2019-11" db="EMBL/GenBank/DDBJ databases">
        <authorList>
            <person name="Liu Y."/>
            <person name="Hou J."/>
            <person name="Li T.-Q."/>
            <person name="Guan C.-H."/>
            <person name="Wu X."/>
            <person name="Wu H.-Z."/>
            <person name="Ling F."/>
            <person name="Zhang R."/>
            <person name="Shi X.-G."/>
            <person name="Ren J.-P."/>
            <person name="Chen E.-F."/>
            <person name="Sun J.-M."/>
        </authorList>
    </citation>
    <scope>NUCLEOTIDE SEQUENCE</scope>
    <source>
        <strain evidence="13">Adult_tree_wgs_1</strain>
        <tissue evidence="13">Leaves</tissue>
    </source>
</reference>
<dbReference type="EMBL" id="WJXA01000001">
    <property type="protein sequence ID" value="KAF7153176.1"/>
    <property type="molecule type" value="Genomic_DNA"/>
</dbReference>
<dbReference type="OrthoDB" id="994806at2759"/>
<comment type="subcellular location">
    <subcellularLocation>
        <location evidence="1">Cell membrane</location>
        <topology evidence="1">Single-pass type I membrane protein</topology>
    </subcellularLocation>
</comment>
<dbReference type="InterPro" id="IPR032675">
    <property type="entry name" value="LRR_dom_sf"/>
</dbReference>
<accession>A0A834HS71</accession>
<dbReference type="InterPro" id="IPR001611">
    <property type="entry name" value="Leu-rich_rpt"/>
</dbReference>
<dbReference type="PANTHER" id="PTHR27004:SF428">
    <property type="entry name" value="OS01G0160600 PROTEIN"/>
    <property type="match status" value="1"/>
</dbReference>
<keyword evidence="7" id="KW-0677">Repeat</keyword>
<keyword evidence="10" id="KW-0675">Receptor</keyword>
<keyword evidence="6" id="KW-0732">Signal</keyword>
<comment type="caution">
    <text evidence="13">The sequence shown here is derived from an EMBL/GenBank/DDBJ whole genome shotgun (WGS) entry which is preliminary data.</text>
</comment>
<proteinExistence type="inferred from homology"/>
<dbReference type="SUPFAM" id="SSF52058">
    <property type="entry name" value="L domain-like"/>
    <property type="match status" value="1"/>
</dbReference>
<evidence type="ECO:0000256" key="10">
    <source>
        <dbReference type="ARBA" id="ARBA00023170"/>
    </source>
</evidence>
<dbReference type="Proteomes" id="UP000626092">
    <property type="component" value="Unassembled WGS sequence"/>
</dbReference>
<keyword evidence="5 12" id="KW-0812">Transmembrane</keyword>
<evidence type="ECO:0000256" key="9">
    <source>
        <dbReference type="ARBA" id="ARBA00023136"/>
    </source>
</evidence>
<keyword evidence="11" id="KW-0325">Glycoprotein</keyword>
<evidence type="ECO:0000256" key="3">
    <source>
        <dbReference type="ARBA" id="ARBA00022475"/>
    </source>
</evidence>
<dbReference type="PANTHER" id="PTHR27004">
    <property type="entry name" value="RECEPTOR-LIKE PROTEIN 12 ISOFORM X1"/>
    <property type="match status" value="1"/>
</dbReference>
<feature type="transmembrane region" description="Helical" evidence="12">
    <location>
        <begin position="153"/>
        <end position="179"/>
    </location>
</feature>
<evidence type="ECO:0000313" key="14">
    <source>
        <dbReference type="Proteomes" id="UP000626092"/>
    </source>
</evidence>
<keyword evidence="4" id="KW-0433">Leucine-rich repeat</keyword>
<gene>
    <name evidence="13" type="ORF">RHSIM_Rhsim01G0066300</name>
</gene>
<dbReference type="AlphaFoldDB" id="A0A834HS71"/>
<evidence type="ECO:0000256" key="2">
    <source>
        <dbReference type="ARBA" id="ARBA00009592"/>
    </source>
</evidence>
<dbReference type="Pfam" id="PF00560">
    <property type="entry name" value="LRR_1"/>
    <property type="match status" value="1"/>
</dbReference>
<keyword evidence="8 12" id="KW-1133">Transmembrane helix</keyword>
<dbReference type="Gene3D" id="3.80.10.10">
    <property type="entry name" value="Ribonuclease Inhibitor"/>
    <property type="match status" value="1"/>
</dbReference>
<name>A0A834HS71_RHOSS</name>
<keyword evidence="9 12" id="KW-0472">Membrane</keyword>
<evidence type="ECO:0000313" key="13">
    <source>
        <dbReference type="EMBL" id="KAF7153176.1"/>
    </source>
</evidence>